<dbReference type="InterPro" id="IPR006477">
    <property type="entry name" value="Yir_bir_cir"/>
</dbReference>
<feature type="transmembrane region" description="Helical" evidence="1">
    <location>
        <begin position="74"/>
        <end position="98"/>
    </location>
</feature>
<keyword evidence="1" id="KW-1133">Transmembrane helix</keyword>
<dbReference type="EMBL" id="CP115537">
    <property type="protein sequence ID" value="WBY59650.1"/>
    <property type="molecule type" value="Genomic_DNA"/>
</dbReference>
<proteinExistence type="predicted"/>
<protein>
    <submittedName>
        <fullName evidence="2">PIR protein</fullName>
    </submittedName>
</protein>
<dbReference type="Proteomes" id="UP001054126">
    <property type="component" value="Chromosome 13"/>
</dbReference>
<name>A0AAE9WTD3_PLAYO</name>
<sequence>MLNNATMFVNKYTELKNDYNTEGTAYSQILSTLSTDYDNLKNKCSNIPSLLEITSNIYAQRFEVTSSSSITNKLIIILLIFAAIAFFRNFLQVFFILISEMSSKTIFKRKNKKYK</sequence>
<accession>A0AAE9WTD3</accession>
<evidence type="ECO:0000256" key="1">
    <source>
        <dbReference type="SAM" id="Phobius"/>
    </source>
</evidence>
<evidence type="ECO:0000313" key="2">
    <source>
        <dbReference type="EMBL" id="WBY59650.1"/>
    </source>
</evidence>
<gene>
    <name evidence="2" type="ORF">Py17XNL_001302879</name>
</gene>
<dbReference type="AlphaFoldDB" id="A0AAE9WTD3"/>
<organism evidence="2 3">
    <name type="scientific">Plasmodium yoelii yoelii</name>
    <dbReference type="NCBI Taxonomy" id="73239"/>
    <lineage>
        <taxon>Eukaryota</taxon>
        <taxon>Sar</taxon>
        <taxon>Alveolata</taxon>
        <taxon>Apicomplexa</taxon>
        <taxon>Aconoidasida</taxon>
        <taxon>Haemosporida</taxon>
        <taxon>Plasmodiidae</taxon>
        <taxon>Plasmodium</taxon>
        <taxon>Plasmodium (Vinckeia)</taxon>
    </lineage>
</organism>
<dbReference type="Pfam" id="PF06022">
    <property type="entry name" value="Cir_Bir_Yir"/>
    <property type="match status" value="1"/>
</dbReference>
<reference evidence="2" key="1">
    <citation type="submission" date="2023-01" db="EMBL/GenBank/DDBJ databases">
        <title>Long-Read Genome Assembly and Gene Model Annotations for the Rodent Malaria Parasite Plasmodium yoelii 17XNL.</title>
        <authorList>
            <person name="Mitchell G.J."/>
            <person name="Sebastian A."/>
            <person name="Albert I."/>
            <person name="Lindner S.E."/>
        </authorList>
    </citation>
    <scope>NUCLEOTIDE SEQUENCE</scope>
    <source>
        <strain evidence="2">17XNL clone 1.1</strain>
    </source>
</reference>
<keyword evidence="1" id="KW-0812">Transmembrane</keyword>
<keyword evidence="1" id="KW-0472">Membrane</keyword>
<evidence type="ECO:0000313" key="3">
    <source>
        <dbReference type="Proteomes" id="UP001054126"/>
    </source>
</evidence>